<keyword evidence="4" id="KW-1185">Reference proteome</keyword>
<keyword evidence="1" id="KW-1133">Transmembrane helix</keyword>
<proteinExistence type="predicted"/>
<protein>
    <submittedName>
        <fullName evidence="3">DUF4352 domain-containing protein</fullName>
    </submittedName>
</protein>
<feature type="domain" description="DUF4352" evidence="2">
    <location>
        <begin position="61"/>
        <end position="115"/>
    </location>
</feature>
<organism evidence="3 4">
    <name type="scientific">Microbacterium mitrae</name>
    <dbReference type="NCBI Taxonomy" id="664640"/>
    <lineage>
        <taxon>Bacteria</taxon>
        <taxon>Bacillati</taxon>
        <taxon>Actinomycetota</taxon>
        <taxon>Actinomycetes</taxon>
        <taxon>Micrococcales</taxon>
        <taxon>Microbacteriaceae</taxon>
        <taxon>Microbacterium</taxon>
    </lineage>
</organism>
<evidence type="ECO:0000259" key="2">
    <source>
        <dbReference type="Pfam" id="PF11611"/>
    </source>
</evidence>
<dbReference type="InterPro" id="IPR029051">
    <property type="entry name" value="DUF4352"/>
</dbReference>
<dbReference type="EMBL" id="VRSW01000002">
    <property type="protein sequence ID" value="TXK04406.1"/>
    <property type="molecule type" value="Genomic_DNA"/>
</dbReference>
<accession>A0A5C8HLS7</accession>
<dbReference type="AlphaFoldDB" id="A0A5C8HLS7"/>
<gene>
    <name evidence="3" type="ORF">FVP60_06785</name>
</gene>
<name>A0A5C8HLS7_9MICO</name>
<evidence type="ECO:0000313" key="4">
    <source>
        <dbReference type="Proteomes" id="UP000321196"/>
    </source>
</evidence>
<comment type="caution">
    <text evidence="3">The sequence shown here is derived from an EMBL/GenBank/DDBJ whole genome shotgun (WGS) entry which is preliminary data.</text>
</comment>
<dbReference type="Proteomes" id="UP000321196">
    <property type="component" value="Unassembled WGS sequence"/>
</dbReference>
<sequence length="220" mass="23555">MTPTDASTTREPPPRSRLRAGFDRVPTMAYLLVAAVLIVVVIAALGGLGSSEKRYATATQGEAIDVGIAEVTIDRVRLHPTDTWGDPAEGAEFLTIRMTVTNTSASTYTVQELMTAGSLAAPLYGVNAVSIDEAGEFGSPSLRTPGGEFTSMLGPRLTQTYDVTFELVEPLADRTQLTLVFAPNQYTPNKFLRDTSDGYYETLPTIAVGEFAITDEVNGP</sequence>
<dbReference type="Pfam" id="PF11611">
    <property type="entry name" value="DUF4352"/>
    <property type="match status" value="1"/>
</dbReference>
<evidence type="ECO:0000313" key="3">
    <source>
        <dbReference type="EMBL" id="TXK04406.1"/>
    </source>
</evidence>
<keyword evidence="1" id="KW-0812">Transmembrane</keyword>
<dbReference type="RefSeq" id="WP_147825541.1">
    <property type="nucleotide sequence ID" value="NZ_BAAARG010000002.1"/>
</dbReference>
<keyword evidence="1" id="KW-0472">Membrane</keyword>
<feature type="transmembrane region" description="Helical" evidence="1">
    <location>
        <begin position="28"/>
        <end position="48"/>
    </location>
</feature>
<evidence type="ECO:0000256" key="1">
    <source>
        <dbReference type="SAM" id="Phobius"/>
    </source>
</evidence>
<reference evidence="3 4" key="1">
    <citation type="submission" date="2019-08" db="EMBL/GenBank/DDBJ databases">
        <authorList>
            <person name="Dong K."/>
        </authorList>
    </citation>
    <scope>NUCLEOTIDE SEQUENCE [LARGE SCALE GENOMIC DNA]</scope>
    <source>
        <strain evidence="3 4">M4-8</strain>
    </source>
</reference>